<dbReference type="EMBL" id="PRFA01000134">
    <property type="protein sequence ID" value="PWU86045.1"/>
    <property type="molecule type" value="Genomic_DNA"/>
</dbReference>
<dbReference type="Proteomes" id="UP000246121">
    <property type="component" value="Unassembled WGS sequence"/>
</dbReference>
<accession>A0A2V2UP97</accession>
<dbReference type="Pfam" id="PF03159">
    <property type="entry name" value="XRN_N"/>
    <property type="match status" value="1"/>
</dbReference>
<dbReference type="VEuPathDB" id="TriTrypDB:TcCLB.509109.180"/>
<sequence length="218" mass="23788">MGVFGLRRFIDASSCTRFLPETVQDAEEPLAARDLDKTHGAAGNSALSSSPAATPHVDHVLVDLNCIIHSCFGRDAATMRKRDAVQAVLEKLRALLTLVVVPRVSLTICIDGPAPYAKLQTQRLRRRRLALLDTGSAQQLTSLAVTPGSLFLVELENAWRRSSSCEVGADFCPTLFLSFFTAPRWLARARQRLRGLLPTLPPPLSRGASGTTRTTRLL</sequence>
<dbReference type="VEuPathDB" id="TriTrypDB:C4B63_134g71"/>
<reference evidence="2 3" key="1">
    <citation type="journal article" date="2018" name="Microb. Genom.">
        <title>Expanding an expanded genome: long-read sequencing of Trypanosoma cruzi.</title>
        <authorList>
            <person name="Berna L."/>
            <person name="Rodriguez M."/>
            <person name="Chiribao M.L."/>
            <person name="Parodi-Talice A."/>
            <person name="Pita S."/>
            <person name="Rijo G."/>
            <person name="Alvarez-Valin F."/>
            <person name="Robello C."/>
        </authorList>
    </citation>
    <scope>NUCLEOTIDE SEQUENCE [LARGE SCALE GENOMIC DNA]</scope>
    <source>
        <strain evidence="2 3">Dm28c</strain>
    </source>
</reference>
<dbReference type="GO" id="GO:0004534">
    <property type="term" value="F:5'-3' RNA exonuclease activity"/>
    <property type="evidence" value="ECO:0007669"/>
    <property type="project" value="TreeGrafter"/>
</dbReference>
<proteinExistence type="predicted"/>
<dbReference type="AlphaFoldDB" id="A0A2V2UP97"/>
<dbReference type="VEuPathDB" id="TriTrypDB:Tc_MARK_8"/>
<dbReference type="GO" id="GO:0003723">
    <property type="term" value="F:RNA binding"/>
    <property type="evidence" value="ECO:0007669"/>
    <property type="project" value="TreeGrafter"/>
</dbReference>
<dbReference type="GO" id="GO:0000956">
    <property type="term" value="P:nuclear-transcribed mRNA catabolic process"/>
    <property type="evidence" value="ECO:0007669"/>
    <property type="project" value="TreeGrafter"/>
</dbReference>
<dbReference type="VEuPathDB" id="TriTrypDB:TcCLB.506745.4"/>
<dbReference type="VEuPathDB" id="TriTrypDB:TcBrA4_0114280"/>
<dbReference type="PANTHER" id="PTHR12341:SF73">
    <property type="entry name" value="XRN1 N-TERMINAL DOMAIN-CONTAINING PROTEIN"/>
    <property type="match status" value="1"/>
</dbReference>
<evidence type="ECO:0000259" key="1">
    <source>
        <dbReference type="Pfam" id="PF03159"/>
    </source>
</evidence>
<dbReference type="VEuPathDB" id="TriTrypDB:TcCL_Unassigned05959"/>
<dbReference type="VEuPathDB" id="TriTrypDB:TcG_08232"/>
<feature type="domain" description="Xrn1 N-terminal" evidence="1">
    <location>
        <begin position="1"/>
        <end position="136"/>
    </location>
</feature>
<dbReference type="VEuPathDB" id="TriTrypDB:BCY84_10540"/>
<dbReference type="VEuPathDB" id="TriTrypDB:TcYC6_0066640"/>
<dbReference type="InterPro" id="IPR027073">
    <property type="entry name" value="5_3_exoribonuclease"/>
</dbReference>
<name>A0A2V2UP97_TRYCR</name>
<comment type="caution">
    <text evidence="2">The sequence shown here is derived from an EMBL/GenBank/DDBJ whole genome shotgun (WGS) entry which is preliminary data.</text>
</comment>
<dbReference type="VEuPathDB" id="TriTrypDB:TCDM_09803"/>
<dbReference type="Gene3D" id="3.40.50.12390">
    <property type="match status" value="1"/>
</dbReference>
<organism evidence="2 3">
    <name type="scientific">Trypanosoma cruzi</name>
    <dbReference type="NCBI Taxonomy" id="5693"/>
    <lineage>
        <taxon>Eukaryota</taxon>
        <taxon>Discoba</taxon>
        <taxon>Euglenozoa</taxon>
        <taxon>Kinetoplastea</taxon>
        <taxon>Metakinetoplastina</taxon>
        <taxon>Trypanosomatida</taxon>
        <taxon>Trypanosomatidae</taxon>
        <taxon>Trypanosoma</taxon>
        <taxon>Schizotrypanum</taxon>
    </lineage>
</organism>
<evidence type="ECO:0000313" key="3">
    <source>
        <dbReference type="Proteomes" id="UP000246121"/>
    </source>
</evidence>
<protein>
    <recommendedName>
        <fullName evidence="1">Xrn1 N-terminal domain-containing protein</fullName>
    </recommendedName>
</protein>
<dbReference type="VEuPathDB" id="TriTrypDB:TCSYLVIO_001191"/>
<gene>
    <name evidence="2" type="ORF">C4B63_134g71</name>
</gene>
<dbReference type="InterPro" id="IPR004859">
    <property type="entry name" value="Xrn1_N"/>
</dbReference>
<dbReference type="VEuPathDB" id="TriTrypDB:ECC02_000703"/>
<evidence type="ECO:0000313" key="2">
    <source>
        <dbReference type="EMBL" id="PWU86045.1"/>
    </source>
</evidence>
<dbReference type="GO" id="GO:0005634">
    <property type="term" value="C:nucleus"/>
    <property type="evidence" value="ECO:0007669"/>
    <property type="project" value="TreeGrafter"/>
</dbReference>
<dbReference type="VEuPathDB" id="TriTrypDB:C3747_106g4"/>
<dbReference type="PANTHER" id="PTHR12341">
    <property type="entry name" value="5'-&gt;3' EXORIBONUCLEASE"/>
    <property type="match status" value="1"/>
</dbReference>